<sequence length="601" mass="65363">MLFTLLAFALHAASTLVAAQLALPSRPWLPPDISDGASPSNQSYPNSKWSTLVGNLLYFYEAQRSGELPQTNRVSWRNASALDDGREARVDLSGGYYDAGDYSKQTFPLASYLTHSALPNTYPCLQAFSLMSICWGATDFGKGYDVANQTAYLDDMLRWGLDWLVKAHTNESTLYVLVASKDVDNSYWGGDRSIPSPRPVYQVNDTYPGTDVAAQTAAAFAACSNLYGNRALDSSTFSTPASLQDNSFSDTLLTHAQQLYSFAVNATGGRKVYQKSVPQVAEAYGSSDYGDELAIAALFLSWATGDAALFAEAESYYEKYNLADSNRVFNWDSKVPGLAVLFSQIAKSNPTVGANFTTWQAAAEQYFDSIVDNNKSPGRMTRGGLLFFEGDSDSASLNPALNVAMLMRRFSTLASSDEKKTKYLEFAQSQLDYALGKNPMSVPYIVGANPNSPSNPHSAMASGGNDVETIDTDPLNTTYTLYGAVVGGPDKLDRFFDIRSDWPQTEIALDYNAPMLTLAAMHTLADRLDPYYTALRAGEYEKVRPDGFPCDAVFTTGCRGPHMSKGAKIAMAVSIVVVSLVVFGLAGYYLHLLIKNAKEGT</sequence>
<dbReference type="GO" id="GO:0008810">
    <property type="term" value="F:cellulase activity"/>
    <property type="evidence" value="ECO:0007669"/>
    <property type="project" value="UniProtKB-EC"/>
</dbReference>
<dbReference type="Pfam" id="PF00759">
    <property type="entry name" value="Glyco_hydro_9"/>
    <property type="match status" value="2"/>
</dbReference>
<feature type="signal peptide" evidence="9">
    <location>
        <begin position="1"/>
        <end position="19"/>
    </location>
</feature>
<proteinExistence type="inferred from homology"/>
<evidence type="ECO:0000256" key="4">
    <source>
        <dbReference type="ARBA" id="ARBA00023001"/>
    </source>
</evidence>
<dbReference type="PANTHER" id="PTHR22298">
    <property type="entry name" value="ENDO-1,4-BETA-GLUCANASE"/>
    <property type="match status" value="1"/>
</dbReference>
<comment type="caution">
    <text evidence="12">The sequence shown here is derived from an EMBL/GenBank/DDBJ whole genome shotgun (WGS) entry which is preliminary data.</text>
</comment>
<dbReference type="PROSITE" id="PS00698">
    <property type="entry name" value="GH9_3"/>
    <property type="match status" value="1"/>
</dbReference>
<evidence type="ECO:0000256" key="7">
    <source>
        <dbReference type="ARBA" id="ARBA00023326"/>
    </source>
</evidence>
<comment type="similarity">
    <text evidence="2 8 9">Belongs to the glycosyl hydrolase 9 (cellulase E) family.</text>
</comment>
<keyword evidence="6 8" id="KW-0326">Glycosidase</keyword>
<evidence type="ECO:0000256" key="1">
    <source>
        <dbReference type="ARBA" id="ARBA00000966"/>
    </source>
</evidence>
<keyword evidence="9" id="KW-0732">Signal</keyword>
<name>A0A9W8MGV9_9AGAR</name>
<evidence type="ECO:0000256" key="3">
    <source>
        <dbReference type="ARBA" id="ARBA00022801"/>
    </source>
</evidence>
<feature type="active site" evidence="8">
    <location>
        <position position="506"/>
    </location>
</feature>
<evidence type="ECO:0000256" key="9">
    <source>
        <dbReference type="RuleBase" id="RU361166"/>
    </source>
</evidence>
<dbReference type="InterPro" id="IPR033126">
    <property type="entry name" value="Glyco_hydro_9_Asp/Glu_AS"/>
</dbReference>
<feature type="chain" id="PRO_5041015231" description="Endoglucanase" evidence="9">
    <location>
        <begin position="20"/>
        <end position="601"/>
    </location>
</feature>
<evidence type="ECO:0000256" key="10">
    <source>
        <dbReference type="SAM" id="Phobius"/>
    </source>
</evidence>
<feature type="active site" evidence="8">
    <location>
        <position position="497"/>
    </location>
</feature>
<dbReference type="InterPro" id="IPR012341">
    <property type="entry name" value="6hp_glycosidase-like_sf"/>
</dbReference>
<keyword evidence="10" id="KW-0812">Transmembrane</keyword>
<feature type="domain" description="Glycoside hydrolase family 9" evidence="11">
    <location>
        <begin position="52"/>
        <end position="114"/>
    </location>
</feature>
<dbReference type="GO" id="GO:0030245">
    <property type="term" value="P:cellulose catabolic process"/>
    <property type="evidence" value="ECO:0007669"/>
    <property type="project" value="UniProtKB-KW"/>
</dbReference>
<reference evidence="12" key="1">
    <citation type="submission" date="2022-06" db="EMBL/GenBank/DDBJ databases">
        <title>Genome Sequence of Candolleomyces eurysporus.</title>
        <authorList>
            <person name="Buettner E."/>
        </authorList>
    </citation>
    <scope>NUCLEOTIDE SEQUENCE</scope>
    <source>
        <strain evidence="12">VTCC 930004</strain>
    </source>
</reference>
<feature type="domain" description="Glycoside hydrolase family 9" evidence="11">
    <location>
        <begin position="125"/>
        <end position="518"/>
    </location>
</feature>
<evidence type="ECO:0000313" key="13">
    <source>
        <dbReference type="Proteomes" id="UP001140091"/>
    </source>
</evidence>
<protein>
    <recommendedName>
        <fullName evidence="9">Endoglucanase</fullName>
        <ecNumber evidence="9">3.2.1.4</ecNumber>
    </recommendedName>
</protein>
<evidence type="ECO:0000256" key="6">
    <source>
        <dbReference type="ARBA" id="ARBA00023295"/>
    </source>
</evidence>
<dbReference type="EC" id="3.2.1.4" evidence="9"/>
<evidence type="ECO:0000256" key="5">
    <source>
        <dbReference type="ARBA" id="ARBA00023277"/>
    </source>
</evidence>
<comment type="catalytic activity">
    <reaction evidence="1 9">
        <text>Endohydrolysis of (1-&gt;4)-beta-D-glucosidic linkages in cellulose, lichenin and cereal beta-D-glucans.</text>
        <dbReference type="EC" id="3.2.1.4"/>
    </reaction>
</comment>
<accession>A0A9W8MGV9</accession>
<dbReference type="EMBL" id="JANBPK010000847">
    <property type="protein sequence ID" value="KAJ2930216.1"/>
    <property type="molecule type" value="Genomic_DNA"/>
</dbReference>
<dbReference type="Proteomes" id="UP001140091">
    <property type="component" value="Unassembled WGS sequence"/>
</dbReference>
<keyword evidence="13" id="KW-1185">Reference proteome</keyword>
<keyword evidence="4 9" id="KW-0136">Cellulose degradation</keyword>
<evidence type="ECO:0000259" key="11">
    <source>
        <dbReference type="Pfam" id="PF00759"/>
    </source>
</evidence>
<keyword evidence="3 8" id="KW-0378">Hydrolase</keyword>
<dbReference type="InterPro" id="IPR008928">
    <property type="entry name" value="6-hairpin_glycosidase_sf"/>
</dbReference>
<dbReference type="OrthoDB" id="10257085at2759"/>
<dbReference type="InterPro" id="IPR001701">
    <property type="entry name" value="Glyco_hydro_9"/>
</dbReference>
<keyword evidence="10" id="KW-0472">Membrane</keyword>
<gene>
    <name evidence="12" type="ORF">H1R20_g6876</name>
</gene>
<evidence type="ECO:0000313" key="12">
    <source>
        <dbReference type="EMBL" id="KAJ2930216.1"/>
    </source>
</evidence>
<dbReference type="Gene3D" id="1.50.10.10">
    <property type="match status" value="1"/>
</dbReference>
<keyword evidence="10" id="KW-1133">Transmembrane helix</keyword>
<organism evidence="12 13">
    <name type="scientific">Candolleomyces eurysporus</name>
    <dbReference type="NCBI Taxonomy" id="2828524"/>
    <lineage>
        <taxon>Eukaryota</taxon>
        <taxon>Fungi</taxon>
        <taxon>Dikarya</taxon>
        <taxon>Basidiomycota</taxon>
        <taxon>Agaricomycotina</taxon>
        <taxon>Agaricomycetes</taxon>
        <taxon>Agaricomycetidae</taxon>
        <taxon>Agaricales</taxon>
        <taxon>Agaricineae</taxon>
        <taxon>Psathyrellaceae</taxon>
        <taxon>Candolleomyces</taxon>
    </lineage>
</organism>
<dbReference type="AlphaFoldDB" id="A0A9W8MGV9"/>
<feature type="transmembrane region" description="Helical" evidence="10">
    <location>
        <begin position="569"/>
        <end position="590"/>
    </location>
</feature>
<evidence type="ECO:0000256" key="8">
    <source>
        <dbReference type="PROSITE-ProRule" id="PRU10060"/>
    </source>
</evidence>
<keyword evidence="7 8" id="KW-0624">Polysaccharide degradation</keyword>
<feature type="non-terminal residue" evidence="12">
    <location>
        <position position="601"/>
    </location>
</feature>
<keyword evidence="5 8" id="KW-0119">Carbohydrate metabolism</keyword>
<dbReference type="SUPFAM" id="SSF48208">
    <property type="entry name" value="Six-hairpin glycosidases"/>
    <property type="match status" value="1"/>
</dbReference>
<evidence type="ECO:0000256" key="2">
    <source>
        <dbReference type="ARBA" id="ARBA00007072"/>
    </source>
</evidence>